<dbReference type="SUPFAM" id="SSF51735">
    <property type="entry name" value="NAD(P)-binding Rossmann-fold domains"/>
    <property type="match status" value="1"/>
</dbReference>
<keyword evidence="4" id="KW-0963">Cytoplasm</keyword>
<keyword evidence="4" id="KW-0641">Proline biosynthesis</keyword>
<comment type="catalytic activity">
    <reaction evidence="4">
        <text>L-proline + NADP(+) = (S)-1-pyrroline-5-carboxylate + NADPH + 2 H(+)</text>
        <dbReference type="Rhea" id="RHEA:14109"/>
        <dbReference type="ChEBI" id="CHEBI:15378"/>
        <dbReference type="ChEBI" id="CHEBI:17388"/>
        <dbReference type="ChEBI" id="CHEBI:57783"/>
        <dbReference type="ChEBI" id="CHEBI:58349"/>
        <dbReference type="ChEBI" id="CHEBI:60039"/>
        <dbReference type="EC" id="1.5.1.2"/>
    </reaction>
</comment>
<dbReference type="AlphaFoldDB" id="A0A252BRR5"/>
<comment type="subcellular location">
    <subcellularLocation>
        <location evidence="4">Cytoplasm</location>
    </subcellularLocation>
</comment>
<protein>
    <recommendedName>
        <fullName evidence="4 5">Pyrroline-5-carboxylate reductase</fullName>
        <shortName evidence="4">P5C reductase</shortName>
        <shortName evidence="4">P5CR</shortName>
        <ecNumber evidence="4 5">1.5.1.2</ecNumber>
    </recommendedName>
    <alternativeName>
        <fullName evidence="4">PCA reductase</fullName>
    </alternativeName>
</protein>
<dbReference type="Gene3D" id="3.40.50.720">
    <property type="entry name" value="NAD(P)-binding Rossmann-like Domain"/>
    <property type="match status" value="1"/>
</dbReference>
<dbReference type="GO" id="GO:0005737">
    <property type="term" value="C:cytoplasm"/>
    <property type="evidence" value="ECO:0007669"/>
    <property type="project" value="UniProtKB-SubCell"/>
</dbReference>
<evidence type="ECO:0000313" key="10">
    <source>
        <dbReference type="Proteomes" id="UP000194931"/>
    </source>
</evidence>
<gene>
    <name evidence="4" type="primary">proC</name>
    <name evidence="9" type="ORF">HK26_09165</name>
</gene>
<dbReference type="EMBL" id="JOPJ01000050">
    <property type="protein sequence ID" value="OUJ10439.1"/>
    <property type="molecule type" value="Genomic_DNA"/>
</dbReference>
<dbReference type="InterPro" id="IPR036291">
    <property type="entry name" value="NAD(P)-bd_dom_sf"/>
</dbReference>
<dbReference type="SUPFAM" id="SSF48179">
    <property type="entry name" value="6-phosphogluconate dehydrogenase C-terminal domain-like"/>
    <property type="match status" value="1"/>
</dbReference>
<organism evidence="9 10">
    <name type="scientific">Acetobacter okinawensis</name>
    <dbReference type="NCBI Taxonomy" id="1076594"/>
    <lineage>
        <taxon>Bacteria</taxon>
        <taxon>Pseudomonadati</taxon>
        <taxon>Pseudomonadota</taxon>
        <taxon>Alphaproteobacteria</taxon>
        <taxon>Acetobacterales</taxon>
        <taxon>Acetobacteraceae</taxon>
        <taxon>Acetobacter</taxon>
    </lineage>
</organism>
<dbReference type="PANTHER" id="PTHR11645">
    <property type="entry name" value="PYRROLINE-5-CARBOXYLATE REDUCTASE"/>
    <property type="match status" value="1"/>
</dbReference>
<name>A0A252BRR5_9PROT</name>
<dbReference type="PANTHER" id="PTHR11645:SF0">
    <property type="entry name" value="PYRROLINE-5-CARBOXYLATE REDUCTASE 3"/>
    <property type="match status" value="1"/>
</dbReference>
<keyword evidence="2 4" id="KW-0521">NADP</keyword>
<dbReference type="GO" id="GO:0004735">
    <property type="term" value="F:pyrroline-5-carboxylate reductase activity"/>
    <property type="evidence" value="ECO:0007669"/>
    <property type="project" value="UniProtKB-UniRule"/>
</dbReference>
<dbReference type="PIRSF" id="PIRSF000193">
    <property type="entry name" value="Pyrrol-5-carb_rd"/>
    <property type="match status" value="1"/>
</dbReference>
<dbReference type="Proteomes" id="UP000194931">
    <property type="component" value="Unassembled WGS sequence"/>
</dbReference>
<evidence type="ECO:0000256" key="2">
    <source>
        <dbReference type="ARBA" id="ARBA00022857"/>
    </source>
</evidence>
<keyword evidence="10" id="KW-1185">Reference proteome</keyword>
<dbReference type="Pfam" id="PF03807">
    <property type="entry name" value="F420_oxidored"/>
    <property type="match status" value="1"/>
</dbReference>
<comment type="catalytic activity">
    <reaction evidence="4">
        <text>L-proline + NAD(+) = (S)-1-pyrroline-5-carboxylate + NADH + 2 H(+)</text>
        <dbReference type="Rhea" id="RHEA:14105"/>
        <dbReference type="ChEBI" id="CHEBI:15378"/>
        <dbReference type="ChEBI" id="CHEBI:17388"/>
        <dbReference type="ChEBI" id="CHEBI:57540"/>
        <dbReference type="ChEBI" id="CHEBI:57945"/>
        <dbReference type="ChEBI" id="CHEBI:60039"/>
        <dbReference type="EC" id="1.5.1.2"/>
    </reaction>
</comment>
<dbReference type="InterPro" id="IPR000304">
    <property type="entry name" value="Pyrroline-COOH_reductase"/>
</dbReference>
<dbReference type="FunFam" id="1.10.3730.10:FF:000001">
    <property type="entry name" value="Pyrroline-5-carboxylate reductase"/>
    <property type="match status" value="1"/>
</dbReference>
<dbReference type="EC" id="1.5.1.2" evidence="4 5"/>
<dbReference type="RefSeq" id="WP_086640050.1">
    <property type="nucleotide sequence ID" value="NZ_JAERKS010000008.1"/>
</dbReference>
<evidence type="ECO:0000259" key="7">
    <source>
        <dbReference type="Pfam" id="PF03807"/>
    </source>
</evidence>
<comment type="pathway">
    <text evidence="4">Amino-acid biosynthesis; L-proline biosynthesis; L-proline from L-glutamate 5-semialdehyde: step 1/1.</text>
</comment>
<accession>A0A252BRR5</accession>
<dbReference type="eggNOG" id="COG0345">
    <property type="taxonomic scope" value="Bacteria"/>
</dbReference>
<feature type="domain" description="Pyrroline-5-carboxylate reductase catalytic N-terminal" evidence="7">
    <location>
        <begin position="10"/>
        <end position="97"/>
    </location>
</feature>
<feature type="domain" description="Pyrroline-5-carboxylate reductase dimerisation" evidence="8">
    <location>
        <begin position="166"/>
        <end position="271"/>
    </location>
</feature>
<dbReference type="InterPro" id="IPR028939">
    <property type="entry name" value="P5C_Rdtase_cat_N"/>
</dbReference>
<evidence type="ECO:0000256" key="1">
    <source>
        <dbReference type="ARBA" id="ARBA00005525"/>
    </source>
</evidence>
<keyword evidence="4" id="KW-0028">Amino-acid biosynthesis</keyword>
<dbReference type="STRING" id="1236501.GCA_000613865_02022"/>
<dbReference type="InterPro" id="IPR029036">
    <property type="entry name" value="P5CR_dimer"/>
</dbReference>
<comment type="function">
    <text evidence="4">Catalyzes the reduction of 1-pyrroline-5-carboxylate (PCA) to L-proline.</text>
</comment>
<keyword evidence="3 4" id="KW-0560">Oxidoreductase</keyword>
<evidence type="ECO:0000256" key="3">
    <source>
        <dbReference type="ARBA" id="ARBA00023002"/>
    </source>
</evidence>
<proteinExistence type="inferred from homology"/>
<comment type="similarity">
    <text evidence="1 4">Belongs to the pyrroline-5-carboxylate reductase family.</text>
</comment>
<feature type="binding site" evidence="6">
    <location>
        <begin position="69"/>
        <end position="72"/>
    </location>
    <ligand>
        <name>NADP(+)</name>
        <dbReference type="ChEBI" id="CHEBI:58349"/>
    </ligand>
</feature>
<dbReference type="OrthoDB" id="9805754at2"/>
<evidence type="ECO:0000256" key="5">
    <source>
        <dbReference type="NCBIfam" id="TIGR00112"/>
    </source>
</evidence>
<dbReference type="NCBIfam" id="TIGR00112">
    <property type="entry name" value="proC"/>
    <property type="match status" value="1"/>
</dbReference>
<reference evidence="10" key="1">
    <citation type="submission" date="2014-06" db="EMBL/GenBank/DDBJ databases">
        <authorList>
            <person name="Winans N.J."/>
            <person name="Newell P.D."/>
            <person name="Douglas A.E."/>
        </authorList>
    </citation>
    <scope>NUCLEOTIDE SEQUENCE [LARGE SCALE GENOMIC DNA]</scope>
</reference>
<dbReference type="Pfam" id="PF14748">
    <property type="entry name" value="P5CR_dimer"/>
    <property type="match status" value="1"/>
</dbReference>
<dbReference type="UniPathway" id="UPA00098">
    <property type="reaction ID" value="UER00361"/>
</dbReference>
<evidence type="ECO:0000256" key="6">
    <source>
        <dbReference type="PIRSR" id="PIRSR000193-1"/>
    </source>
</evidence>
<comment type="caution">
    <text evidence="9">The sequence shown here is derived from an EMBL/GenBank/DDBJ whole genome shotgun (WGS) entry which is preliminary data.</text>
</comment>
<dbReference type="HAMAP" id="MF_01925">
    <property type="entry name" value="P5C_reductase"/>
    <property type="match status" value="1"/>
</dbReference>
<dbReference type="InterPro" id="IPR008927">
    <property type="entry name" value="6-PGluconate_DH-like_C_sf"/>
</dbReference>
<evidence type="ECO:0000259" key="8">
    <source>
        <dbReference type="Pfam" id="PF14748"/>
    </source>
</evidence>
<sequence>MSEHFTLPSILLVGCGKMGGAMLEGWLRAGLAPSVIIDRHITELPAPHQVVRSIQDVPAGFTPDVVIVAVKPQKADPVLAELAQRFGQATLLSVMAGRTIASLHATCVQANPQANPLIIRSMPNTPCALGAGMSGLYAPPNATAEQKAHCDALLQAVGETVWVEEEGLIDSVAAISGSGPAYVFLLAELLEKAGVEQGLPPEVARKLARGTLYGAGCMLHTLPTDADELRRNVTSPGGTTAEALKIMMAPQAWPATTSAAIAAAVHRAKELAS</sequence>
<evidence type="ECO:0000313" key="9">
    <source>
        <dbReference type="EMBL" id="OUJ10439.1"/>
    </source>
</evidence>
<dbReference type="Gene3D" id="1.10.3730.10">
    <property type="entry name" value="ProC C-terminal domain-like"/>
    <property type="match status" value="1"/>
</dbReference>
<dbReference type="GO" id="GO:0055129">
    <property type="term" value="P:L-proline biosynthetic process"/>
    <property type="evidence" value="ECO:0007669"/>
    <property type="project" value="UniProtKB-UniRule"/>
</dbReference>
<evidence type="ECO:0000256" key="4">
    <source>
        <dbReference type="HAMAP-Rule" id="MF_01925"/>
    </source>
</evidence>